<organism evidence="1 2">
    <name type="scientific">Clostridium malenominatum</name>
    <dbReference type="NCBI Taxonomy" id="1539"/>
    <lineage>
        <taxon>Bacteria</taxon>
        <taxon>Bacillati</taxon>
        <taxon>Bacillota</taxon>
        <taxon>Clostridia</taxon>
        <taxon>Eubacteriales</taxon>
        <taxon>Clostridiaceae</taxon>
        <taxon>Clostridium</taxon>
    </lineage>
</organism>
<proteinExistence type="predicted"/>
<comment type="caution">
    <text evidence="1">The sequence shown here is derived from an EMBL/GenBank/DDBJ whole genome shotgun (WGS) entry which is preliminary data.</text>
</comment>
<accession>A0ABN1J683</accession>
<dbReference type="PANTHER" id="PTHR34387">
    <property type="entry name" value="SLR1258 PROTEIN"/>
    <property type="match status" value="1"/>
</dbReference>
<evidence type="ECO:0000313" key="2">
    <source>
        <dbReference type="Proteomes" id="UP001500339"/>
    </source>
</evidence>
<dbReference type="InterPro" id="IPR052022">
    <property type="entry name" value="26kDa_periplasmic_antigen"/>
</dbReference>
<gene>
    <name evidence="1" type="ORF">GCM10008905_30900</name>
</gene>
<dbReference type="InterPro" id="IPR007497">
    <property type="entry name" value="SIMPL/DUF541"/>
</dbReference>
<dbReference type="PANTHER" id="PTHR34387:SF1">
    <property type="entry name" value="PERIPLASMIC IMMUNOGENIC PROTEIN"/>
    <property type="match status" value="1"/>
</dbReference>
<reference evidence="1 2" key="1">
    <citation type="journal article" date="2019" name="Int. J. Syst. Evol. Microbiol.">
        <title>The Global Catalogue of Microorganisms (GCM) 10K type strain sequencing project: providing services to taxonomists for standard genome sequencing and annotation.</title>
        <authorList>
            <consortium name="The Broad Institute Genomics Platform"/>
            <consortium name="The Broad Institute Genome Sequencing Center for Infectious Disease"/>
            <person name="Wu L."/>
            <person name="Ma J."/>
        </authorList>
    </citation>
    <scope>NUCLEOTIDE SEQUENCE [LARGE SCALE GENOMIC DNA]</scope>
    <source>
        <strain evidence="1 2">JCM 1405</strain>
    </source>
</reference>
<dbReference type="Proteomes" id="UP001500339">
    <property type="component" value="Unassembled WGS sequence"/>
</dbReference>
<dbReference type="RefSeq" id="WP_343771131.1">
    <property type="nucleotide sequence ID" value="NZ_BAAACF010000012.1"/>
</dbReference>
<dbReference type="Gene3D" id="3.30.110.170">
    <property type="entry name" value="Protein of unknown function (DUF541), domain 1"/>
    <property type="match status" value="1"/>
</dbReference>
<keyword evidence="2" id="KW-1185">Reference proteome</keyword>
<evidence type="ECO:0000313" key="1">
    <source>
        <dbReference type="EMBL" id="GAA0730083.1"/>
    </source>
</evidence>
<dbReference type="Pfam" id="PF04402">
    <property type="entry name" value="SIMPL"/>
    <property type="match status" value="1"/>
</dbReference>
<dbReference type="EMBL" id="BAAACF010000012">
    <property type="protein sequence ID" value="GAA0730083.1"/>
    <property type="molecule type" value="Genomic_DNA"/>
</dbReference>
<protein>
    <submittedName>
        <fullName evidence="1">SIMPL domain-containing protein</fullName>
    </submittedName>
</protein>
<sequence length="212" mass="23488">MDYTSWNEGKMKVNGLGIVRVQPDVAIVNLGVVTENKDLETAQRENAIKSNSVINALRQMGIDEKDISTASYTIEPQYDYVEGRQIFRGYRVSNILNVKVRNINKVGEVVDNAVKNGANTVNNIKFTVDNMEIYYNKALKLALKDAAIKAREMANSLRVNLNGTPVRIIEESVREIGESPVPYKALAEATPILPGQINVTAKIVALFSYLVS</sequence>
<dbReference type="Gene3D" id="3.30.70.2970">
    <property type="entry name" value="Protein of unknown function (DUF541), domain 2"/>
    <property type="match status" value="1"/>
</dbReference>
<name>A0ABN1J683_9CLOT</name>